<dbReference type="Proteomes" id="UP001302120">
    <property type="component" value="Unassembled WGS sequence"/>
</dbReference>
<dbReference type="SMART" id="SM00912">
    <property type="entry name" value="Haemagg_act"/>
    <property type="match status" value="1"/>
</dbReference>
<evidence type="ECO:0000256" key="1">
    <source>
        <dbReference type="SAM" id="MobiDB-lite"/>
    </source>
</evidence>
<feature type="chain" id="PRO_5045451539" evidence="2">
    <location>
        <begin position="30"/>
        <end position="1088"/>
    </location>
</feature>
<dbReference type="NCBIfam" id="TIGR01901">
    <property type="entry name" value="adhes_NPXG"/>
    <property type="match status" value="1"/>
</dbReference>
<proteinExistence type="predicted"/>
<comment type="caution">
    <text evidence="4">The sequence shown here is derived from an EMBL/GenBank/DDBJ whole genome shotgun (WGS) entry which is preliminary data.</text>
</comment>
<sequence>MGISWSNCYWRFKVASFLAVCASGNLAQAQITPDSSLNTENSRLTPNVTIDGLPTDRIDGGAIRDTSLFHSFREFNVGDGQRVFFANPEGIENIFSRVTQTNPSTILGTLGVNGGANLFLLNPNGIIFGPNARLDLRGSFLVTTAQSIKFNDGREFSTINPSTPPLLTLNVPIGLEYGQNPGTILVQGQGNQLSINQETGEVLEVNRTGGLAVEPGQTLALAGGEVLLEGGSLSAESGRVEVWSVLGEGLLSLTPTNPGWELSNQSVENFQEIRLSQAAAIDTSGDEGGNIQIQGQRVILQDGSFILSLTRGEGSGGTISIRASESIAASGTAPNGESSLFLSETTGIGNAGDIEIYTGKLILNNGAQVSSSTFNRGNGGQIIVNASELVEATGLAVTGKFASGLFSVARQNIGEGGTVEINTGKLILQDGAQISATTFSQGPGGNVLVNASESVEAIGIAPIGPSGLFAASLSNGEGGNVVIKTGKLILQDGAQVSAATTFAEDKGGEGGHVFVYAKESVEVIGTAQQNGNVFSIIAAQTQGTGKGGIVVIKTGKLILQDGGQVSAATTFAEDKGGEGGYVLVNAKESVEVIGIAQNGTFTSSLGVQTFGTGEGGTVRVKTNRLILQDGGQVSAATFNQGNGGYVLVNAKESVEVIGIAQNGTFASSLGVQTFGTGEGGRVEINTQKLTLQDGGQVSSRTTNEGKGGDVVVNASESVEATGINGRFRSGLVAQTEGTKNASGGTVIVNTGRLILQDGARVTATTFAEGKGGDVSVHARESVEAIGFGSGLRAESRGAGNGGTITINTGRFLARNRAQLGVNNQGGGDAGNLKVTARNLLLDNQGVISATTTSGEGGNITLHIDELLLLRRNSQISTTAGIDGAGGDGGNIVIDAPDGFIVATANENNDITANAFEGQGGEITINTRGIFSIEERLSTPSNNTNDIDASSQFGLTGIVSINTPDLDPSRGLVELPDNFTDVSQQIVSSCNPGSSARRSSFTVTGRGGIARSPIEPFPGEVSTGRWITLDSINEHESGHVSNESFPVSTPQIVEAQGWVINPNGNISLVAQVPNVNSGGSVAGGFCWGQ</sequence>
<feature type="region of interest" description="Disordered" evidence="1">
    <location>
        <begin position="989"/>
        <end position="1016"/>
    </location>
</feature>
<evidence type="ECO:0000259" key="3">
    <source>
        <dbReference type="SMART" id="SM00912"/>
    </source>
</evidence>
<dbReference type="Pfam" id="PF05860">
    <property type="entry name" value="TPS"/>
    <property type="match status" value="1"/>
</dbReference>
<dbReference type="Gene3D" id="2.160.20.10">
    <property type="entry name" value="Single-stranded right-handed beta-helix, Pectin lyase-like"/>
    <property type="match status" value="4"/>
</dbReference>
<reference evidence="4 5" key="1">
    <citation type="submission" date="2023-12" db="EMBL/GenBank/DDBJ databases">
        <title>Baltic Sea Cyanobacteria.</title>
        <authorList>
            <person name="Delbaje E."/>
            <person name="Fewer D.P."/>
            <person name="Shishido T.K."/>
        </authorList>
    </citation>
    <scope>NUCLEOTIDE SEQUENCE [LARGE SCALE GENOMIC DNA]</scope>
    <source>
        <strain evidence="4 5">UHCC-0300</strain>
    </source>
</reference>
<feature type="signal peptide" evidence="2">
    <location>
        <begin position="1"/>
        <end position="29"/>
    </location>
</feature>
<dbReference type="SUPFAM" id="SSF51126">
    <property type="entry name" value="Pectin lyase-like"/>
    <property type="match status" value="4"/>
</dbReference>
<dbReference type="RefSeq" id="WP_323196215.1">
    <property type="nucleotide sequence ID" value="NZ_JAYGHG010000015.1"/>
</dbReference>
<feature type="compositionally biased region" description="Polar residues" evidence="1">
    <location>
        <begin position="989"/>
        <end position="1002"/>
    </location>
</feature>
<dbReference type="InterPro" id="IPR012334">
    <property type="entry name" value="Pectin_lyas_fold"/>
</dbReference>
<protein>
    <submittedName>
        <fullName evidence="4">S-layer family protein</fullName>
    </submittedName>
</protein>
<organism evidence="4 5">
    <name type="scientific">Nodularia harveyana UHCC-0300</name>
    <dbReference type="NCBI Taxonomy" id="2974287"/>
    <lineage>
        <taxon>Bacteria</taxon>
        <taxon>Bacillati</taxon>
        <taxon>Cyanobacteriota</taxon>
        <taxon>Cyanophyceae</taxon>
        <taxon>Nostocales</taxon>
        <taxon>Nodulariaceae</taxon>
        <taxon>Nodularia</taxon>
    </lineage>
</organism>
<keyword evidence="5" id="KW-1185">Reference proteome</keyword>
<name>A0ABU5UFX2_9CYAN</name>
<gene>
    <name evidence="4" type="ORF">VB620_11110</name>
</gene>
<keyword evidence="2" id="KW-0732">Signal</keyword>
<dbReference type="InterPro" id="IPR011050">
    <property type="entry name" value="Pectin_lyase_fold/virulence"/>
</dbReference>
<dbReference type="InterPro" id="IPR008638">
    <property type="entry name" value="FhaB/CdiA-like_TPS"/>
</dbReference>
<evidence type="ECO:0000256" key="2">
    <source>
        <dbReference type="SAM" id="SignalP"/>
    </source>
</evidence>
<dbReference type="EMBL" id="JAYGHG010000015">
    <property type="protein sequence ID" value="MEA5581886.1"/>
    <property type="molecule type" value="Genomic_DNA"/>
</dbReference>
<evidence type="ECO:0000313" key="5">
    <source>
        <dbReference type="Proteomes" id="UP001302120"/>
    </source>
</evidence>
<feature type="domain" description="Filamentous haemagglutinin FhaB/tRNA nuclease CdiA-like TPS" evidence="3">
    <location>
        <begin position="39"/>
        <end position="151"/>
    </location>
</feature>
<accession>A0ABU5UFX2</accession>
<evidence type="ECO:0000313" key="4">
    <source>
        <dbReference type="EMBL" id="MEA5581886.1"/>
    </source>
</evidence>